<gene>
    <name evidence="2" type="ORF">F8C82_11670</name>
</gene>
<evidence type="ECO:0008006" key="4">
    <source>
        <dbReference type="Google" id="ProtNLM"/>
    </source>
</evidence>
<proteinExistence type="predicted"/>
<organism evidence="2 3">
    <name type="scientific">Phaeocystidibacter marisrubri</name>
    <dbReference type="NCBI Taxonomy" id="1577780"/>
    <lineage>
        <taxon>Bacteria</taxon>
        <taxon>Pseudomonadati</taxon>
        <taxon>Bacteroidota</taxon>
        <taxon>Flavobacteriia</taxon>
        <taxon>Flavobacteriales</taxon>
        <taxon>Phaeocystidibacteraceae</taxon>
        <taxon>Phaeocystidibacter</taxon>
    </lineage>
</organism>
<evidence type="ECO:0000256" key="1">
    <source>
        <dbReference type="SAM" id="SignalP"/>
    </source>
</evidence>
<dbReference type="Proteomes" id="UP000484164">
    <property type="component" value="Unassembled WGS sequence"/>
</dbReference>
<name>A0A6L3ZFD6_9FLAO</name>
<feature type="chain" id="PRO_5027047860" description="LPP20 lipoprotein" evidence="1">
    <location>
        <begin position="21"/>
        <end position="194"/>
    </location>
</feature>
<keyword evidence="1" id="KW-0732">Signal</keyword>
<reference evidence="2 3" key="1">
    <citation type="submission" date="2019-10" db="EMBL/GenBank/DDBJ databases">
        <title>Genome sequence of Phaeocystidibacter marisrubri JCM30614 (type strain).</title>
        <authorList>
            <person name="Bowman J.P."/>
        </authorList>
    </citation>
    <scope>NUCLEOTIDE SEQUENCE [LARGE SCALE GENOMIC DNA]</scope>
    <source>
        <strain evidence="2 3">JCM 30614</strain>
    </source>
</reference>
<dbReference type="PROSITE" id="PS51257">
    <property type="entry name" value="PROKAR_LIPOPROTEIN"/>
    <property type="match status" value="1"/>
</dbReference>
<dbReference type="RefSeq" id="WP_151693763.1">
    <property type="nucleotide sequence ID" value="NZ_BMGX01000001.1"/>
</dbReference>
<keyword evidence="3" id="KW-1185">Reference proteome</keyword>
<dbReference type="EMBL" id="WBVQ01000002">
    <property type="protein sequence ID" value="KAB2816336.1"/>
    <property type="molecule type" value="Genomic_DNA"/>
</dbReference>
<sequence>MKLKFTYPLAAVLLAGSLLSSCGSKEVAVQEGEEIMIIPCSGSEYFTDEETFRANAFGESIDLNTAKNKALSNARAQLATDIQSVMKLVGDNYVVSREVNNREEVLERFEQNARTVVNQTLMGVRQICEVSTRTRNSDDQELFRYYVAIELSADALTQKYYNALSSDEVVRIDYNYERFKETFEEEMDNYRNGN</sequence>
<dbReference type="OrthoDB" id="1467026at2"/>
<protein>
    <recommendedName>
        <fullName evidence="4">LPP20 lipoprotein</fullName>
    </recommendedName>
</protein>
<accession>A0A6L3ZFD6</accession>
<evidence type="ECO:0000313" key="3">
    <source>
        <dbReference type="Proteomes" id="UP000484164"/>
    </source>
</evidence>
<evidence type="ECO:0000313" key="2">
    <source>
        <dbReference type="EMBL" id="KAB2816336.1"/>
    </source>
</evidence>
<comment type="caution">
    <text evidence="2">The sequence shown here is derived from an EMBL/GenBank/DDBJ whole genome shotgun (WGS) entry which is preliminary data.</text>
</comment>
<feature type="signal peptide" evidence="1">
    <location>
        <begin position="1"/>
        <end position="20"/>
    </location>
</feature>
<dbReference type="AlphaFoldDB" id="A0A6L3ZFD6"/>